<feature type="region of interest" description="Disordered" evidence="4">
    <location>
        <begin position="693"/>
        <end position="715"/>
    </location>
</feature>
<keyword evidence="3" id="KW-0964">Secreted</keyword>
<dbReference type="Pfam" id="PF17963">
    <property type="entry name" value="Big_9"/>
    <property type="match status" value="2"/>
</dbReference>
<name>A0ABS1DHE4_9PROT</name>
<dbReference type="InterPro" id="IPR018511">
    <property type="entry name" value="Hemolysin-typ_Ca-bd_CS"/>
</dbReference>
<evidence type="ECO:0000313" key="7">
    <source>
        <dbReference type="Proteomes" id="UP001296873"/>
    </source>
</evidence>
<feature type="domain" description="Right handed beta helix" evidence="5">
    <location>
        <begin position="440"/>
        <end position="592"/>
    </location>
</feature>
<dbReference type="PRINTS" id="PR00313">
    <property type="entry name" value="CABNDNGRPT"/>
</dbReference>
<dbReference type="InterPro" id="IPR006626">
    <property type="entry name" value="PbH1"/>
</dbReference>
<evidence type="ECO:0000256" key="3">
    <source>
        <dbReference type="ARBA" id="ARBA00022525"/>
    </source>
</evidence>
<dbReference type="RefSeq" id="WP_200341265.1">
    <property type="nucleotide sequence ID" value="NZ_NRRL01000034.1"/>
</dbReference>
<comment type="function">
    <text evidence="1">Converts beta-D-mannuronic acid (M) to alpha-L-guluronic acid (G), producing a polymer with gel-forming capacity, required for the formation of the cyst coat.</text>
</comment>
<gene>
    <name evidence="6" type="ORF">CKO28_12970</name>
</gene>
<dbReference type="InterPro" id="IPR011044">
    <property type="entry name" value="Quino_amine_DH_bsu"/>
</dbReference>
<dbReference type="SUPFAM" id="SSF51126">
    <property type="entry name" value="Pectin lyase-like"/>
    <property type="match status" value="1"/>
</dbReference>
<dbReference type="EMBL" id="NRRL01000034">
    <property type="protein sequence ID" value="MBK1668943.1"/>
    <property type="molecule type" value="Genomic_DNA"/>
</dbReference>
<dbReference type="InterPro" id="IPR012334">
    <property type="entry name" value="Pectin_lyas_fold"/>
</dbReference>
<evidence type="ECO:0000256" key="4">
    <source>
        <dbReference type="SAM" id="MobiDB-lite"/>
    </source>
</evidence>
<evidence type="ECO:0000256" key="1">
    <source>
        <dbReference type="ARBA" id="ARBA00002822"/>
    </source>
</evidence>
<dbReference type="PANTHER" id="PTHR38340">
    <property type="entry name" value="S-LAYER PROTEIN"/>
    <property type="match status" value="1"/>
</dbReference>
<dbReference type="InterPro" id="IPR001343">
    <property type="entry name" value="Hemolysn_Ca-bd"/>
</dbReference>
<dbReference type="InterPro" id="IPR011049">
    <property type="entry name" value="Serralysin-like_metalloprot_C"/>
</dbReference>
<proteinExistence type="predicted"/>
<dbReference type="SUPFAM" id="SSF51120">
    <property type="entry name" value="beta-Roll"/>
    <property type="match status" value="4"/>
</dbReference>
<dbReference type="Gene3D" id="2.120.10.80">
    <property type="entry name" value="Kelch-type beta propeller"/>
    <property type="match status" value="1"/>
</dbReference>
<organism evidence="6 7">
    <name type="scientific">Rhodovibrio sodomensis</name>
    <dbReference type="NCBI Taxonomy" id="1088"/>
    <lineage>
        <taxon>Bacteria</taxon>
        <taxon>Pseudomonadati</taxon>
        <taxon>Pseudomonadota</taxon>
        <taxon>Alphaproteobacteria</taxon>
        <taxon>Rhodospirillales</taxon>
        <taxon>Rhodovibrionaceae</taxon>
        <taxon>Rhodovibrio</taxon>
    </lineage>
</organism>
<accession>A0ABS1DHE4</accession>
<dbReference type="SUPFAM" id="SSF50969">
    <property type="entry name" value="YVTN repeat-like/Quinoprotein amine dehydrogenase"/>
    <property type="match status" value="1"/>
</dbReference>
<dbReference type="InterPro" id="IPR011050">
    <property type="entry name" value="Pectin_lyase_fold/virulence"/>
</dbReference>
<evidence type="ECO:0000259" key="5">
    <source>
        <dbReference type="Pfam" id="PF13229"/>
    </source>
</evidence>
<dbReference type="Proteomes" id="UP001296873">
    <property type="component" value="Unassembled WGS sequence"/>
</dbReference>
<dbReference type="Gene3D" id="2.160.20.10">
    <property type="entry name" value="Single-stranded right-handed beta-helix, Pectin lyase-like"/>
    <property type="match status" value="1"/>
</dbReference>
<protein>
    <recommendedName>
        <fullName evidence="5">Right handed beta helix domain-containing protein</fullName>
    </recommendedName>
</protein>
<comment type="caution">
    <text evidence="6">The sequence shown here is derived from an EMBL/GenBank/DDBJ whole genome shotgun (WGS) entry which is preliminary data.</text>
</comment>
<dbReference type="SMART" id="SM00710">
    <property type="entry name" value="PbH1"/>
    <property type="match status" value="6"/>
</dbReference>
<dbReference type="InterPro" id="IPR015915">
    <property type="entry name" value="Kelch-typ_b-propeller"/>
</dbReference>
<evidence type="ECO:0000256" key="2">
    <source>
        <dbReference type="ARBA" id="ARBA00004613"/>
    </source>
</evidence>
<dbReference type="PANTHER" id="PTHR38340:SF1">
    <property type="entry name" value="S-LAYER PROTEIN"/>
    <property type="match status" value="1"/>
</dbReference>
<evidence type="ECO:0000313" key="6">
    <source>
        <dbReference type="EMBL" id="MBK1668943.1"/>
    </source>
</evidence>
<keyword evidence="7" id="KW-1185">Reference proteome</keyword>
<reference evidence="6 7" key="1">
    <citation type="journal article" date="2020" name="Microorganisms">
        <title>Osmotic Adaptation and Compatible Solute Biosynthesis of Phototrophic Bacteria as Revealed from Genome Analyses.</title>
        <authorList>
            <person name="Imhoff J.F."/>
            <person name="Rahn T."/>
            <person name="Kunzel S."/>
            <person name="Keller A."/>
            <person name="Neulinger S.C."/>
        </authorList>
    </citation>
    <scope>NUCLEOTIDE SEQUENCE [LARGE SCALE GENOMIC DNA]</scope>
    <source>
        <strain evidence="6 7">DSM 9895</strain>
    </source>
</reference>
<dbReference type="InterPro" id="IPR050557">
    <property type="entry name" value="RTX_toxin/Mannuronan_C5-epim"/>
</dbReference>
<dbReference type="InterPro" id="IPR039448">
    <property type="entry name" value="Beta_helix"/>
</dbReference>
<dbReference type="Gene3D" id="2.150.10.10">
    <property type="entry name" value="Serralysin-like metalloprotease, C-terminal"/>
    <property type="match status" value="3"/>
</dbReference>
<dbReference type="PROSITE" id="PS00330">
    <property type="entry name" value="HEMOLYSIN_CALCIUM"/>
    <property type="match status" value="2"/>
</dbReference>
<sequence length="1503" mass="161000">MNKGLTRLNAALDIHSSGTWVSAKDIGQNSFLDVAYSKEEHDNLVTDKGGQAFWGQGSDKGVLERWNGAAFDESGDKLYFFGGGHFAYGGNEVYQFDLQALTWTRLTDPAPLTGPEMSPADDYAHPAPEEGPAARHTYDGFTWNPETQTVWLTHNWTNFTQRGRQPNDPTFWEFDPETGAWTGHDLTDLDVPNGSTFPIASFNPETGQLVVDSKAENAVHIIQPDGTIEARNSVALWDNKHLGNMEYNPADGKMYFIRKGTIYRAEQDADGNLVWEAFVDDLPASFPGGKGGYTYVGFDFHEPSGRMVLWNGGEEIYTFDPATKEFRVFDTPPGAAAPADTGRVLSKFKYVEEADAFAAISDSDSDMWFFRLPDAEQGKILDPDAPRARVIDAEGNVTAYELIREAVESAPDGATVEILPGTYEESATVSANNLTIRGEGVHIKNAITGGKATFVVNGNNTTFEGLEISGARVSDDQGSPIRLQAEDLTLRDVYFHDNQKGLIGGRGTVVIENSRFENNSGQERSHGVYFSDGVEKAIVRNSEFIGMNSGGHEIKSRAKETIIEDSLIASGDGSDSRLIDIAEGGHLTVRNSVLESGPNSTNPEMIGFGKEMSKSVYEDHSVTIEDSLIINDTGNSARWLDLASVVGDTPVTIKGNTFVGGDNTTAQYYVGGQPAGIPEHPNQFFFNRAEAGLDPYPSLPDSPEAAADSGLDTSDPKVINNKAPNASNDAFDTVVGKPISFSVDELLQNDSDPNENPLDFVGIGQPENGRLEREADQFTYTPDDGFTGTDTVAYNVTDGLGGVGRGNIEIDVQNVKDGRLVLTGDPDWRDRFDVSDSDRPYHIIGGGGHDIITGSPAGDLIVGGPGEDRIRGGSGDDVFVYAGLDNGPDPLLDGGPGQDTIVGSDGDDVMRFKNNSPHSIERIDGGEGYDVIRGWDWPQTWDFSQTALTGVELIDGHRLTHIIGSRGDDTFKASGSDRRSIDGGGGHNAVVYDGAFAEYNVSTNENGGLSVTGRVNNTLSNVDVLRFADGIYADGAFRLDATLPPDGSAEDTFEVLGPSSNRVSTVVDAAVALDEYVPATDGEELIGFEPAEHGSIVEGDDGAVTYAPDPGFAGSDRLTYSVREADGTERAGALTVTVRLPWTGTDSDDRVDFRDRNAPREIDPADGHDRVVGTPYSDLIRGGQGENWLSAGEGDDIFDYAGKDNGRAKLVDGGPGYDVLAGSHGDDIMQFRGEGVRSIDVIEGGDGYDVIRGWKSTESWDFSETEVTGIELIDAAAGHDSVVGSPGPDLIRGGPGEDRLWGGEGDDVFDYTGTDNGRDKLVDGGAGFDVVAGSHGDDLMQFRGEGLRSIERIEGGDGYDVIRGWKWPQNWDFSKTEMTGIELIDGYNSTGIVGSTGDDTFKASGSDGASIDGGAGEDTVIFDAPFAEYTIDSGSEGALIFSGATDVTLNNVEVLQFSDGVYSEDAFMAEAHAVPEIQDQQSEEVKPLSLVGIVDEEVGHVSG</sequence>
<comment type="subcellular location">
    <subcellularLocation>
        <location evidence="2">Secreted</location>
    </subcellularLocation>
</comment>
<dbReference type="Pfam" id="PF00353">
    <property type="entry name" value="HemolysinCabind"/>
    <property type="match status" value="8"/>
</dbReference>
<dbReference type="Pfam" id="PF13229">
    <property type="entry name" value="Beta_helix"/>
    <property type="match status" value="1"/>
</dbReference>